<name>A0ABV6RBN4_9MICO</name>
<dbReference type="RefSeq" id="WP_376980479.1">
    <property type="nucleotide sequence ID" value="NZ_JBHLSV010000011.1"/>
</dbReference>
<keyword evidence="3" id="KW-1185">Reference proteome</keyword>
<feature type="transmembrane region" description="Helical" evidence="1">
    <location>
        <begin position="257"/>
        <end position="283"/>
    </location>
</feature>
<evidence type="ECO:0000256" key="1">
    <source>
        <dbReference type="SAM" id="Phobius"/>
    </source>
</evidence>
<feature type="transmembrane region" description="Helical" evidence="1">
    <location>
        <begin position="152"/>
        <end position="176"/>
    </location>
</feature>
<accession>A0ABV6RBN4</accession>
<keyword evidence="1" id="KW-0812">Transmembrane</keyword>
<feature type="transmembrane region" description="Helical" evidence="1">
    <location>
        <begin position="82"/>
        <end position="105"/>
    </location>
</feature>
<dbReference type="EMBL" id="JBHLSV010000011">
    <property type="protein sequence ID" value="MFC0674411.1"/>
    <property type="molecule type" value="Genomic_DNA"/>
</dbReference>
<feature type="transmembrane region" description="Helical" evidence="1">
    <location>
        <begin position="55"/>
        <end position="75"/>
    </location>
</feature>
<feature type="transmembrane region" description="Helical" evidence="1">
    <location>
        <begin position="222"/>
        <end position="245"/>
    </location>
</feature>
<proteinExistence type="predicted"/>
<feature type="transmembrane region" description="Helical" evidence="1">
    <location>
        <begin position="196"/>
        <end position="215"/>
    </location>
</feature>
<reference evidence="2 3" key="1">
    <citation type="submission" date="2024-09" db="EMBL/GenBank/DDBJ databases">
        <authorList>
            <person name="Sun Q."/>
            <person name="Mori K."/>
        </authorList>
    </citation>
    <scope>NUCLEOTIDE SEQUENCE [LARGE SCALE GENOMIC DNA]</scope>
    <source>
        <strain evidence="2 3">CICC 10874</strain>
    </source>
</reference>
<dbReference type="Proteomes" id="UP001589793">
    <property type="component" value="Unassembled WGS sequence"/>
</dbReference>
<organism evidence="2 3">
    <name type="scientific">Brachybacterium hainanense</name>
    <dbReference type="NCBI Taxonomy" id="1541174"/>
    <lineage>
        <taxon>Bacteria</taxon>
        <taxon>Bacillati</taxon>
        <taxon>Actinomycetota</taxon>
        <taxon>Actinomycetes</taxon>
        <taxon>Micrococcales</taxon>
        <taxon>Dermabacteraceae</taxon>
        <taxon>Brachybacterium</taxon>
    </lineage>
</organism>
<gene>
    <name evidence="2" type="ORF">ACFFF6_10645</name>
</gene>
<keyword evidence="1" id="KW-0472">Membrane</keyword>
<feature type="transmembrane region" description="Helical" evidence="1">
    <location>
        <begin position="12"/>
        <end position="35"/>
    </location>
</feature>
<evidence type="ECO:0000313" key="2">
    <source>
        <dbReference type="EMBL" id="MFC0674411.1"/>
    </source>
</evidence>
<protein>
    <submittedName>
        <fullName evidence="2">Uncharacterized protein</fullName>
    </submittedName>
</protein>
<sequence length="306" mass="31737">MQTSRVLARLLTGLYALIVTPLATGLLSWGGSAWLMLVQQYGYVGVPLGDVPPGMMVQALGAPVVGIALLASVVATGIASSAGLLVVGVISLFSVVMALFPALLFHAYDLSRELLPLQVVDGLVHGLPAVLHPAIGGFGLALLLARRGPRAPIAFSVIGLVLVPAVLLIGGGLLFAGLARGQYEAMIYFQLDPEPVSMLLVLVGLALVVAALAGTRWSPYSLVAPALVLLAFALVMVLPIGWTMFADLWRLRETATLFSFTSMGGTAALGVLMLVFTGVLAIVRGRARRRLQAPPSTAADQPAAGS</sequence>
<comment type="caution">
    <text evidence="2">The sequence shown here is derived from an EMBL/GenBank/DDBJ whole genome shotgun (WGS) entry which is preliminary data.</text>
</comment>
<keyword evidence="1" id="KW-1133">Transmembrane helix</keyword>
<feature type="transmembrane region" description="Helical" evidence="1">
    <location>
        <begin position="125"/>
        <end position="145"/>
    </location>
</feature>
<evidence type="ECO:0000313" key="3">
    <source>
        <dbReference type="Proteomes" id="UP001589793"/>
    </source>
</evidence>